<dbReference type="EMBL" id="BMAW01009701">
    <property type="protein sequence ID" value="GFT15186.1"/>
    <property type="molecule type" value="Genomic_DNA"/>
</dbReference>
<organism evidence="1 2">
    <name type="scientific">Nephila pilipes</name>
    <name type="common">Giant wood spider</name>
    <name type="synonym">Nephila maculata</name>
    <dbReference type="NCBI Taxonomy" id="299642"/>
    <lineage>
        <taxon>Eukaryota</taxon>
        <taxon>Metazoa</taxon>
        <taxon>Ecdysozoa</taxon>
        <taxon>Arthropoda</taxon>
        <taxon>Chelicerata</taxon>
        <taxon>Arachnida</taxon>
        <taxon>Araneae</taxon>
        <taxon>Araneomorphae</taxon>
        <taxon>Entelegynae</taxon>
        <taxon>Araneoidea</taxon>
        <taxon>Nephilidae</taxon>
        <taxon>Nephila</taxon>
    </lineage>
</organism>
<reference evidence="1" key="1">
    <citation type="submission" date="2020-08" db="EMBL/GenBank/DDBJ databases">
        <title>Multicomponent nature underlies the extraordinary mechanical properties of spider dragline silk.</title>
        <authorList>
            <person name="Kono N."/>
            <person name="Nakamura H."/>
            <person name="Mori M."/>
            <person name="Yoshida Y."/>
            <person name="Ohtoshi R."/>
            <person name="Malay A.D."/>
            <person name="Moran D.A.P."/>
            <person name="Tomita M."/>
            <person name="Numata K."/>
            <person name="Arakawa K."/>
        </authorList>
    </citation>
    <scope>NUCLEOTIDE SEQUENCE</scope>
</reference>
<dbReference type="AlphaFoldDB" id="A0A8X6TIT6"/>
<evidence type="ECO:0000313" key="2">
    <source>
        <dbReference type="Proteomes" id="UP000887013"/>
    </source>
</evidence>
<proteinExistence type="predicted"/>
<keyword evidence="1" id="KW-0548">Nucleotidyltransferase</keyword>
<gene>
    <name evidence="1" type="primary">RTase_270</name>
    <name evidence="1" type="ORF">NPIL_273931</name>
</gene>
<keyword evidence="2" id="KW-1185">Reference proteome</keyword>
<keyword evidence="1" id="KW-0695">RNA-directed DNA polymerase</keyword>
<dbReference type="Proteomes" id="UP000887013">
    <property type="component" value="Unassembled WGS sequence"/>
</dbReference>
<sequence>MVGFFTTYRKLYGFHPSIFLNHQPLSVHKHSKYLGFVLGPEILSNKYIDHVVLRSRMSLNILKCILGRDCGANASALRNTYISLVRPILEYGYPIYCCASNSNLHKL</sequence>
<keyword evidence="1" id="KW-0808">Transferase</keyword>
<dbReference type="OrthoDB" id="6435159at2759"/>
<protein>
    <submittedName>
        <fullName evidence="1">Putative RNA-directed DNA polymerase from transposon BS</fullName>
    </submittedName>
</protein>
<comment type="caution">
    <text evidence="1">The sequence shown here is derived from an EMBL/GenBank/DDBJ whole genome shotgun (WGS) entry which is preliminary data.</text>
</comment>
<evidence type="ECO:0000313" key="1">
    <source>
        <dbReference type="EMBL" id="GFT15186.1"/>
    </source>
</evidence>
<dbReference type="GO" id="GO:0003964">
    <property type="term" value="F:RNA-directed DNA polymerase activity"/>
    <property type="evidence" value="ECO:0007669"/>
    <property type="project" value="UniProtKB-KW"/>
</dbReference>
<accession>A0A8X6TIT6</accession>
<name>A0A8X6TIT6_NEPPI</name>